<evidence type="ECO:0000313" key="1">
    <source>
        <dbReference type="Proteomes" id="UP000887580"/>
    </source>
</evidence>
<protein>
    <submittedName>
        <fullName evidence="2">Innexin</fullName>
    </submittedName>
</protein>
<sequence length="383" mass="44714">MSAHLGTIQTVNTLIGRVFKQPRGDFADRLNSLYTVVVLSISSGLLLSSHYWGSPITCWTPAEFTATWATFVNQYCYVHGTYFHNITHQLDFDPERRQYNVIRYYQWVPYVLALQAFLFYIPRFFMRLICAWSGYDLPSTVQYIDDVWHQIKSANFANRIESFEKIAAVYVWDGLRLYRRKNRGTIGAYYLLYTLLQTLNAWFNFYFLNLLIASSMEGQSGITIVYDLIMGTDWQETGHFPRITHCDFQRRKPGSIQWDTVLCVLTLNIYYEKILLFLWFWMFAVSMISTGHFFYWVLQCCFTNAYVIKLLRSFLLIHSKSTFVEKFFKIIGRDGMFILHQIALNIGDLPASYLALAMLNIVEDLETKGEDASLLLEKGPKSV</sequence>
<dbReference type="Proteomes" id="UP000887580">
    <property type="component" value="Unplaced"/>
</dbReference>
<dbReference type="WBParaSite" id="PS1159_v2.g21734.t1">
    <property type="protein sequence ID" value="PS1159_v2.g21734.t1"/>
    <property type="gene ID" value="PS1159_v2.g21734"/>
</dbReference>
<organism evidence="1 2">
    <name type="scientific">Panagrolaimus sp. PS1159</name>
    <dbReference type="NCBI Taxonomy" id="55785"/>
    <lineage>
        <taxon>Eukaryota</taxon>
        <taxon>Metazoa</taxon>
        <taxon>Ecdysozoa</taxon>
        <taxon>Nematoda</taxon>
        <taxon>Chromadorea</taxon>
        <taxon>Rhabditida</taxon>
        <taxon>Tylenchina</taxon>
        <taxon>Panagrolaimomorpha</taxon>
        <taxon>Panagrolaimoidea</taxon>
        <taxon>Panagrolaimidae</taxon>
        <taxon>Panagrolaimus</taxon>
    </lineage>
</organism>
<accession>A0AC35FWW5</accession>
<evidence type="ECO:0000313" key="2">
    <source>
        <dbReference type="WBParaSite" id="PS1159_v2.g21734.t1"/>
    </source>
</evidence>
<name>A0AC35FWW5_9BILA</name>
<proteinExistence type="predicted"/>
<reference evidence="2" key="1">
    <citation type="submission" date="2022-11" db="UniProtKB">
        <authorList>
            <consortium name="WormBaseParasite"/>
        </authorList>
    </citation>
    <scope>IDENTIFICATION</scope>
</reference>